<dbReference type="Proteomes" id="UP000220927">
    <property type="component" value="Chromosome"/>
</dbReference>
<dbReference type="KEGG" id="rad:CO657_11145"/>
<reference evidence="1 2" key="1">
    <citation type="submission" date="2019-01" db="EMBL/GenBank/DDBJ databases">
        <title>Genomic insights into the origins and evolution of symbiotic genes in the Phaseolus vulgaris microsymbionts.</title>
        <authorList>
            <person name="Tong W."/>
        </authorList>
    </citation>
    <scope>NUCLEOTIDE SEQUENCE [LARGE SCALE GENOMIC DNA]</scope>
    <source>
        <strain evidence="1 2">FH23</strain>
    </source>
</reference>
<organism evidence="1 2">
    <name type="scientific">Rhizobium acidisoli</name>
    <dbReference type="NCBI Taxonomy" id="1538158"/>
    <lineage>
        <taxon>Bacteria</taxon>
        <taxon>Pseudomonadati</taxon>
        <taxon>Pseudomonadota</taxon>
        <taxon>Alphaproteobacteria</taxon>
        <taxon>Hyphomicrobiales</taxon>
        <taxon>Rhizobiaceae</taxon>
        <taxon>Rhizobium/Agrobacterium group</taxon>
        <taxon>Rhizobium</taxon>
    </lineage>
</organism>
<keyword evidence="2" id="KW-1185">Reference proteome</keyword>
<sequence length="608" mass="66851">MLKAVNSAPVTPAVSWSFEYNPPMGGAAGEAFTNTLASSGMHPAAVLAREAIQNSVDARVKGEAKVGVRFVAKTLVRAEKEHFVSVSGLGAVRSRANALKINQPNCLRTLGDAAKPLNLLYIDDYNTTGLEGDPTDPDSKFYRFLLSLGDGSKEHSKEHTGGSYGFGKSVYSSNSAILSMFAYSRTLDGDGKPLSLLFGCGYFRKHKFEDEHFTGRAWFGVDVTPEGGLQIVEPLLNDDADRVAAELGFATRGPDEKGTSVLIVDAVVDTDEILKGVEDWWWPRLIRNELDVTVVDAKGKQSFPRPKKREDLKPFIDAFYLADGQSPPNNKTDFRKSFLKVEDLALGVAGFKLLEKNRKDEYAVEEERLDSVALIRAPLMVVAYYRSWNAQNPPLVGTFFADEDIDDILRSAEPPAHDRWDPDARRLQDATGQSRAIVDRVLRAIKRNLRASQGAASPPPPPRPKKLTMLERTLANFLTPAKKGSQPPVEASSAPINLFYDQEPRAEAVGDKLRLTAAFSVKLKAEEDVDDMVARVRVTCPVIEDGQSGDDLRLSITASADLETDPAKEGWSRFVLTQSSVKFVCESELYDPLWTVKFVPEVEPAGQD</sequence>
<evidence type="ECO:0000313" key="2">
    <source>
        <dbReference type="Proteomes" id="UP000220927"/>
    </source>
</evidence>
<dbReference type="RefSeq" id="WP_054185668.1">
    <property type="nucleotide sequence ID" value="NZ_CP034998.1"/>
</dbReference>
<dbReference type="EMBL" id="CP034998">
    <property type="protein sequence ID" value="QAS78589.1"/>
    <property type="molecule type" value="Genomic_DNA"/>
</dbReference>
<gene>
    <name evidence="1" type="ORF">CO657_11145</name>
</gene>
<dbReference type="AlphaFoldDB" id="A0AAE5WPU0"/>
<proteinExistence type="predicted"/>
<accession>A0AAE5WPU0</accession>
<evidence type="ECO:0000313" key="1">
    <source>
        <dbReference type="EMBL" id="QAS78589.1"/>
    </source>
</evidence>
<name>A0AAE5WPU0_9HYPH</name>
<protein>
    <submittedName>
        <fullName evidence="1">Uncharacterized protein</fullName>
    </submittedName>
</protein>